<comment type="catalytic activity">
    <reaction evidence="11">
        <text>(S)-dihydroorotate + a quinone = orotate + a quinol</text>
        <dbReference type="Rhea" id="RHEA:30187"/>
        <dbReference type="ChEBI" id="CHEBI:24646"/>
        <dbReference type="ChEBI" id="CHEBI:30839"/>
        <dbReference type="ChEBI" id="CHEBI:30864"/>
        <dbReference type="ChEBI" id="CHEBI:132124"/>
        <dbReference type="EC" id="1.3.5.2"/>
    </reaction>
</comment>
<evidence type="ECO:0000256" key="1">
    <source>
        <dbReference type="ARBA" id="ARBA00001917"/>
    </source>
</evidence>
<evidence type="ECO:0000256" key="2">
    <source>
        <dbReference type="ARBA" id="ARBA00004370"/>
    </source>
</evidence>
<sequence>MFQQAMKSLRRTMIKGVLAVGAIEVTTHLPTEGRSAEVYHFVCDEMAMPVIRRFINPEDAHHLALAVAQSGLAPTYRPTAQEQKIDWSMPNLWIEDDKSTKDSKSMAPPNCIGLAAGFDKDAAAIRPLFDMGFGFLEIGSVCLKSQPGNPKPRMFRLVPDEGVINRYGFNSQGADAVEANLQAYRSGGVDKTKEDSTSNEKSSLWSVVSKFLQNNGLDKFLPRSSDEQAVQGLLGINLGKNKNSTTPTEDYRTLIQQLGPYADYLVINVSCPNVDMKNLGKSTSAMEELLLACQDERNKVLQNQKGSKKKIPLLVKLSPDLTDGELKDICICLMKIKIDGIIMSNTTSTRPNGLLSSSSIVAERGGLSGKPLKERSTECIRKVYQWTDGSIPIIGVGGIFTGSDVYEKLKAGASMVQIYSGMVYRGPGMVSKLRHELSERMLQDGYRRLDDVIGLDHEDLYWKRKNYKLNA</sequence>
<evidence type="ECO:0000256" key="4">
    <source>
        <dbReference type="ARBA" id="ARBA00005359"/>
    </source>
</evidence>
<comment type="caution">
    <text evidence="13">The sequence shown here is derived from an EMBL/GenBank/DDBJ whole genome shotgun (WGS) entry which is preliminary data.</text>
</comment>
<keyword evidence="14" id="KW-1185">Reference proteome</keyword>
<evidence type="ECO:0000313" key="14">
    <source>
        <dbReference type="Proteomes" id="UP001295423"/>
    </source>
</evidence>
<evidence type="ECO:0000256" key="3">
    <source>
        <dbReference type="ARBA" id="ARBA00005161"/>
    </source>
</evidence>
<dbReference type="Gene3D" id="3.20.20.70">
    <property type="entry name" value="Aldolase class I"/>
    <property type="match status" value="1"/>
</dbReference>
<dbReference type="PANTHER" id="PTHR48109">
    <property type="entry name" value="DIHYDROOROTATE DEHYDROGENASE (QUINONE), MITOCHONDRIAL-RELATED"/>
    <property type="match status" value="1"/>
</dbReference>
<evidence type="ECO:0000313" key="13">
    <source>
        <dbReference type="EMBL" id="CAJ1964116.1"/>
    </source>
</evidence>
<dbReference type="InterPro" id="IPR013785">
    <property type="entry name" value="Aldolase_TIM"/>
</dbReference>
<dbReference type="PANTHER" id="PTHR48109:SF4">
    <property type="entry name" value="DIHYDROOROTATE DEHYDROGENASE (QUINONE), MITOCHONDRIAL"/>
    <property type="match status" value="1"/>
</dbReference>
<comment type="cofactor">
    <cofactor evidence="1">
        <name>FMN</name>
        <dbReference type="ChEBI" id="CHEBI:58210"/>
    </cofactor>
</comment>
<dbReference type="GO" id="GO:0106430">
    <property type="term" value="F:dihydroorotate dehydrogenase (quinone) activity"/>
    <property type="evidence" value="ECO:0007669"/>
    <property type="project" value="UniProtKB-EC"/>
</dbReference>
<dbReference type="Proteomes" id="UP001295423">
    <property type="component" value="Unassembled WGS sequence"/>
</dbReference>
<dbReference type="AlphaFoldDB" id="A0AAD2G6K5"/>
<comment type="subcellular location">
    <subcellularLocation>
        <location evidence="2">Membrane</location>
    </subcellularLocation>
</comment>
<dbReference type="EC" id="1.3.5.2" evidence="5"/>
<keyword evidence="8" id="KW-0288">FMN</keyword>
<protein>
    <recommendedName>
        <fullName evidence="6">Dihydroorotate dehydrogenase (quinone), mitochondrial</fullName>
        <ecNumber evidence="5">1.3.5.2</ecNumber>
    </recommendedName>
</protein>
<keyword evidence="9" id="KW-0560">Oxidoreductase</keyword>
<dbReference type="NCBIfam" id="TIGR01036">
    <property type="entry name" value="pyrD_sub2"/>
    <property type="match status" value="1"/>
</dbReference>
<dbReference type="GO" id="GO:0005743">
    <property type="term" value="C:mitochondrial inner membrane"/>
    <property type="evidence" value="ECO:0007669"/>
    <property type="project" value="TreeGrafter"/>
</dbReference>
<evidence type="ECO:0000256" key="7">
    <source>
        <dbReference type="ARBA" id="ARBA00022630"/>
    </source>
</evidence>
<comment type="pathway">
    <text evidence="3">Pyrimidine metabolism; UMP biosynthesis via de novo pathway; orotate from (S)-dihydroorotate (quinone route): step 1/1.</text>
</comment>
<evidence type="ECO:0000256" key="6">
    <source>
        <dbReference type="ARBA" id="ARBA00017599"/>
    </source>
</evidence>
<evidence type="ECO:0000256" key="9">
    <source>
        <dbReference type="ARBA" id="ARBA00023002"/>
    </source>
</evidence>
<dbReference type="CDD" id="cd04738">
    <property type="entry name" value="DHOD_2_like"/>
    <property type="match status" value="1"/>
</dbReference>
<evidence type="ECO:0000256" key="10">
    <source>
        <dbReference type="ARBA" id="ARBA00023136"/>
    </source>
</evidence>
<proteinExistence type="inferred from homology"/>
<dbReference type="GO" id="GO:0009220">
    <property type="term" value="P:pyrimidine ribonucleotide biosynthetic process"/>
    <property type="evidence" value="ECO:0007669"/>
    <property type="project" value="TreeGrafter"/>
</dbReference>
<evidence type="ECO:0000259" key="12">
    <source>
        <dbReference type="Pfam" id="PF01180"/>
    </source>
</evidence>
<reference evidence="13" key="1">
    <citation type="submission" date="2023-08" db="EMBL/GenBank/DDBJ databases">
        <authorList>
            <person name="Audoor S."/>
            <person name="Bilcke G."/>
        </authorList>
    </citation>
    <scope>NUCLEOTIDE SEQUENCE</scope>
</reference>
<dbReference type="InterPro" id="IPR001295">
    <property type="entry name" value="Dihydroorotate_DH_CS"/>
</dbReference>
<accession>A0AAD2G6K5</accession>
<gene>
    <name evidence="13" type="ORF">CYCCA115_LOCUS20480</name>
</gene>
<evidence type="ECO:0000256" key="8">
    <source>
        <dbReference type="ARBA" id="ARBA00022643"/>
    </source>
</evidence>
<evidence type="ECO:0000256" key="11">
    <source>
        <dbReference type="ARBA" id="ARBA00048639"/>
    </source>
</evidence>
<dbReference type="InterPro" id="IPR005719">
    <property type="entry name" value="Dihydroorotate_DH_2"/>
</dbReference>
<dbReference type="Pfam" id="PF01180">
    <property type="entry name" value="DHO_dh"/>
    <property type="match status" value="1"/>
</dbReference>
<dbReference type="EMBL" id="CAKOGP040002169">
    <property type="protein sequence ID" value="CAJ1964116.1"/>
    <property type="molecule type" value="Genomic_DNA"/>
</dbReference>
<dbReference type="SUPFAM" id="SSF51395">
    <property type="entry name" value="FMN-linked oxidoreductases"/>
    <property type="match status" value="1"/>
</dbReference>
<organism evidence="13 14">
    <name type="scientific">Cylindrotheca closterium</name>
    <dbReference type="NCBI Taxonomy" id="2856"/>
    <lineage>
        <taxon>Eukaryota</taxon>
        <taxon>Sar</taxon>
        <taxon>Stramenopiles</taxon>
        <taxon>Ochrophyta</taxon>
        <taxon>Bacillariophyta</taxon>
        <taxon>Bacillariophyceae</taxon>
        <taxon>Bacillariophycidae</taxon>
        <taxon>Bacillariales</taxon>
        <taxon>Bacillariaceae</taxon>
        <taxon>Cylindrotheca</taxon>
    </lineage>
</organism>
<keyword evidence="10" id="KW-0472">Membrane</keyword>
<evidence type="ECO:0000256" key="5">
    <source>
        <dbReference type="ARBA" id="ARBA00012791"/>
    </source>
</evidence>
<dbReference type="GO" id="GO:0006207">
    <property type="term" value="P:'de novo' pyrimidine nucleobase biosynthetic process"/>
    <property type="evidence" value="ECO:0007669"/>
    <property type="project" value="InterPro"/>
</dbReference>
<comment type="similarity">
    <text evidence="4">Belongs to the dihydroorotate dehydrogenase family. Type 2 subfamily.</text>
</comment>
<dbReference type="PROSITE" id="PS00912">
    <property type="entry name" value="DHODEHASE_2"/>
    <property type="match status" value="1"/>
</dbReference>
<keyword evidence="7" id="KW-0285">Flavoprotein</keyword>
<name>A0AAD2G6K5_9STRA</name>
<feature type="domain" description="Dihydroorotate dehydrogenase catalytic" evidence="12">
    <location>
        <begin position="109"/>
        <end position="441"/>
    </location>
</feature>
<dbReference type="InterPro" id="IPR005720">
    <property type="entry name" value="Dihydroorotate_DH_cat"/>
</dbReference>
<dbReference type="InterPro" id="IPR050074">
    <property type="entry name" value="DHO_dehydrogenase"/>
</dbReference>